<evidence type="ECO:0000313" key="2">
    <source>
        <dbReference type="EMBL" id="MBP2075842.1"/>
    </source>
</evidence>
<feature type="transmembrane region" description="Helical" evidence="1">
    <location>
        <begin position="178"/>
        <end position="197"/>
    </location>
</feature>
<reference evidence="2" key="1">
    <citation type="submission" date="2021-03" db="EMBL/GenBank/DDBJ databases">
        <title>Genomic Encyclopedia of Type Strains, Phase IV (KMG-IV): sequencing the most valuable type-strain genomes for metagenomic binning, comparative biology and taxonomic classification.</title>
        <authorList>
            <person name="Goeker M."/>
        </authorList>
    </citation>
    <scope>NUCLEOTIDE SEQUENCE</scope>
    <source>
        <strain evidence="2">DSM 107338</strain>
    </source>
</reference>
<dbReference type="InterPro" id="IPR017516">
    <property type="entry name" value="AbrB_dup"/>
</dbReference>
<dbReference type="NCBIfam" id="TIGR03082">
    <property type="entry name" value="Gneg_AbrB_dup"/>
    <property type="match status" value="1"/>
</dbReference>
<dbReference type="InterPro" id="IPR007820">
    <property type="entry name" value="AbrB_fam"/>
</dbReference>
<evidence type="ECO:0000313" key="3">
    <source>
        <dbReference type="Proteomes" id="UP001138793"/>
    </source>
</evidence>
<gene>
    <name evidence="2" type="ORF">J2Z64_000053</name>
</gene>
<dbReference type="PANTHER" id="PTHR38457">
    <property type="entry name" value="REGULATOR ABRB-RELATED"/>
    <property type="match status" value="1"/>
</dbReference>
<sequence>MLYKKIAIILCGFLFGSIFNFFNIPAGWLLGALFAGILFSITFGSVEKTPIIFKIGFAIIGTGIGINVDTSFFVSIKNYILPLFISIPLTILFSVLLAEVLFKKSNLDYKTSLFSCIPGGASEVIAMSKEVGANEQIVAAFHTARILLFVLTIPIIVGTTRDYHSASVNAIATDLLPLNAYEIFSILIIIFISIYLSKLIKAPIGTLIYAMLLGFLVNQFMNLEDFSTFLPIIGQVIIGSIIGQKFDIATAKQLKQLGFAVVKTIVLLFGFSLVIALIFSLISHLSYASSLLGTVPAGAAEMSSTAFALNLDPSIIVALQTIRLLTIFLLLPFLISYAENREIKLRGR</sequence>
<feature type="transmembrane region" description="Helical" evidence="1">
    <location>
        <begin position="79"/>
        <end position="102"/>
    </location>
</feature>
<proteinExistence type="predicted"/>
<dbReference type="Proteomes" id="UP001138793">
    <property type="component" value="Unassembled WGS sequence"/>
</dbReference>
<keyword evidence="1" id="KW-0812">Transmembrane</keyword>
<keyword evidence="1" id="KW-1133">Transmembrane helix</keyword>
<feature type="transmembrane region" description="Helical" evidence="1">
    <location>
        <begin position="315"/>
        <end position="338"/>
    </location>
</feature>
<name>A0A9X0YND1_9BACI</name>
<dbReference type="PIRSF" id="PIRSF038991">
    <property type="entry name" value="Protein_AbrB"/>
    <property type="match status" value="1"/>
</dbReference>
<dbReference type="Pfam" id="PF05145">
    <property type="entry name" value="AbrB"/>
    <property type="match status" value="1"/>
</dbReference>
<feature type="transmembrane region" description="Helical" evidence="1">
    <location>
        <begin position="137"/>
        <end position="158"/>
    </location>
</feature>
<dbReference type="PANTHER" id="PTHR38457:SF1">
    <property type="entry name" value="REGULATOR ABRB-RELATED"/>
    <property type="match status" value="1"/>
</dbReference>
<protein>
    <submittedName>
        <fullName evidence="2">Membrane AbrB-like protein</fullName>
    </submittedName>
</protein>
<accession>A0A9X0YND1</accession>
<feature type="transmembrane region" description="Helical" evidence="1">
    <location>
        <begin position="204"/>
        <end position="223"/>
    </location>
</feature>
<keyword evidence="3" id="KW-1185">Reference proteome</keyword>
<feature type="transmembrane region" description="Helical" evidence="1">
    <location>
        <begin position="6"/>
        <end position="39"/>
    </location>
</feature>
<comment type="caution">
    <text evidence="2">The sequence shown here is derived from an EMBL/GenBank/DDBJ whole genome shotgun (WGS) entry which is preliminary data.</text>
</comment>
<organism evidence="2 3">
    <name type="scientific">Oceanobacillus polygoni</name>
    <dbReference type="NCBI Taxonomy" id="1235259"/>
    <lineage>
        <taxon>Bacteria</taxon>
        <taxon>Bacillati</taxon>
        <taxon>Bacillota</taxon>
        <taxon>Bacilli</taxon>
        <taxon>Bacillales</taxon>
        <taxon>Bacillaceae</taxon>
        <taxon>Oceanobacillus</taxon>
    </lineage>
</organism>
<feature type="transmembrane region" description="Helical" evidence="1">
    <location>
        <begin position="51"/>
        <end position="73"/>
    </location>
</feature>
<dbReference type="RefSeq" id="WP_149474125.1">
    <property type="nucleotide sequence ID" value="NZ_JAGGMB010000001.1"/>
</dbReference>
<dbReference type="GO" id="GO:0016020">
    <property type="term" value="C:membrane"/>
    <property type="evidence" value="ECO:0007669"/>
    <property type="project" value="InterPro"/>
</dbReference>
<dbReference type="OrthoDB" id="5460360at2"/>
<keyword evidence="1" id="KW-0472">Membrane</keyword>
<feature type="transmembrane region" description="Helical" evidence="1">
    <location>
        <begin position="229"/>
        <end position="248"/>
    </location>
</feature>
<feature type="transmembrane region" description="Helical" evidence="1">
    <location>
        <begin position="260"/>
        <end position="282"/>
    </location>
</feature>
<dbReference type="EMBL" id="JAGGMB010000001">
    <property type="protein sequence ID" value="MBP2075842.1"/>
    <property type="molecule type" value="Genomic_DNA"/>
</dbReference>
<dbReference type="GO" id="GO:0010468">
    <property type="term" value="P:regulation of gene expression"/>
    <property type="evidence" value="ECO:0007669"/>
    <property type="project" value="InterPro"/>
</dbReference>
<evidence type="ECO:0000256" key="1">
    <source>
        <dbReference type="SAM" id="Phobius"/>
    </source>
</evidence>
<dbReference type="AlphaFoldDB" id="A0A9X0YND1"/>